<evidence type="ECO:0000259" key="2">
    <source>
        <dbReference type="Pfam" id="PF04453"/>
    </source>
</evidence>
<dbReference type="InterPro" id="IPR050218">
    <property type="entry name" value="LptD"/>
</dbReference>
<comment type="function">
    <text evidence="1">Together with LptE, is involved in the assembly of lipopolysaccharide (LPS) at the surface of the outer membrane.</text>
</comment>
<dbReference type="GO" id="GO:0009279">
    <property type="term" value="C:cell outer membrane"/>
    <property type="evidence" value="ECO:0007669"/>
    <property type="project" value="UniProtKB-SubCell"/>
</dbReference>
<dbReference type="InterPro" id="IPR007543">
    <property type="entry name" value="LptD_C"/>
</dbReference>
<dbReference type="HAMAP" id="MF_01411">
    <property type="entry name" value="LPS_assembly_LptD"/>
    <property type="match status" value="1"/>
</dbReference>
<protein>
    <recommendedName>
        <fullName evidence="1">LPS-assembly protein LptD</fullName>
    </recommendedName>
</protein>
<proteinExistence type="inferred from homology"/>
<comment type="subunit">
    <text evidence="1">Component of the lipopolysaccharide transport and assembly complex. Interacts with LptE and LptA.</text>
</comment>
<dbReference type="GO" id="GO:1990351">
    <property type="term" value="C:transporter complex"/>
    <property type="evidence" value="ECO:0007669"/>
    <property type="project" value="TreeGrafter"/>
</dbReference>
<dbReference type="GO" id="GO:0043165">
    <property type="term" value="P:Gram-negative-bacterium-type cell outer membrane assembly"/>
    <property type="evidence" value="ECO:0007669"/>
    <property type="project" value="UniProtKB-UniRule"/>
</dbReference>
<dbReference type="Gene3D" id="2.60.450.10">
    <property type="entry name" value="Lipopolysaccharide (LPS) transport protein A like domain"/>
    <property type="match status" value="1"/>
</dbReference>
<organism evidence="3">
    <name type="scientific">Taylorella asinigenitalis 14/45</name>
    <dbReference type="NCBI Taxonomy" id="1091495"/>
    <lineage>
        <taxon>Bacteria</taxon>
        <taxon>Pseudomonadati</taxon>
        <taxon>Pseudomonadota</taxon>
        <taxon>Betaproteobacteria</taxon>
        <taxon>Burkholderiales</taxon>
        <taxon>Alcaligenaceae</taxon>
        <taxon>Taylorella</taxon>
    </lineage>
</organism>
<gene>
    <name evidence="1 3" type="primary">lptD</name>
    <name evidence="3" type="ORF">KUM_0602</name>
</gene>
<dbReference type="PANTHER" id="PTHR30189:SF1">
    <property type="entry name" value="LPS-ASSEMBLY PROTEIN LPTD"/>
    <property type="match status" value="1"/>
</dbReference>
<dbReference type="AlphaFoldDB" id="I7JM47"/>
<sequence>MFKYFLQMSKFALPFFVLVSGKLFGVEQGLYGLQLSEMLNETKLKGEDNSTFTISDSVVYSKNSNIVQLKGDAQVRRVDSIVKADSIKYNLKSGEVHALGNVRLLNDGNFIATPSLKYNVNKKTGVSEEVEYRLSNGGLGTSDRAELLDENHLQLGKTIFSLCNCDSKFWYIKASQIDVYKDENKIEAKNGSLYIKDFPVLWSPYLTFPLRKERRSGFLTPTLSSTSRSGLGFTIPYFWNISPNMDLTLYPQYFSKRGFQLGTEFRYLKPNYSGVYKLSYLPRDSERKDSRWAISLSHTHKLGSFLGFDFSLSGNIRAASDSDYFRDLSNLQNYQESKTFLPKNLSLNFTNNSTIKGFLGVTKYQSLHDLTSENSDKHIYYYTYERLPELKIEGNWYDIGGFDISTKLSYINFKFQKNIVWPHHPLAPDGSRLSSYTKVTYPIERAGWYIKPSIGLHLSHYHTNWHTNYDGKGVNYYAQSGRQIDSISRVLPIYSVDAGMIFERKTSLFGKPKYQTLEPRLYYVHIPYKDQSDIPIFDTSITYLNFATAYSENIFSGGWDRINNANNLTVGLTSRWFDEGSGKERLSVQLAQKFYFTKQKVSISNNQRLRKLKKSEILANIATSLTDTLKIQAGWQLDSENKLTSSQTYLSINWFPKRLANLSLTYRYQKDPFYYNEKGKRLRDIYQLKGKENISIAAQWPLSKKVFAVGRWDYSIRESRTTQSILGLEYKDNCCFSSRLVLQRYAVSAAKSNTAIYFQLELNGLGSVGPDPLGLLRSSIPGYRKIVTPSPEISPFERYE</sequence>
<comment type="similarity">
    <text evidence="1">Belongs to the LptD family.</text>
</comment>
<dbReference type="InterPro" id="IPR020889">
    <property type="entry name" value="LipoPS_assembly_LptD"/>
</dbReference>
<name>I7JM47_9BURK</name>
<keyword evidence="1" id="KW-0472">Membrane</keyword>
<dbReference type="GO" id="GO:0015920">
    <property type="term" value="P:lipopolysaccharide transport"/>
    <property type="evidence" value="ECO:0007669"/>
    <property type="project" value="InterPro"/>
</dbReference>
<comment type="subcellular location">
    <subcellularLocation>
        <location evidence="1">Cell outer membrane</location>
    </subcellularLocation>
</comment>
<evidence type="ECO:0000313" key="3">
    <source>
        <dbReference type="EMBL" id="CCG19399.1"/>
    </source>
</evidence>
<dbReference type="Pfam" id="PF04453">
    <property type="entry name" value="LptD"/>
    <property type="match status" value="1"/>
</dbReference>
<comment type="caution">
    <text evidence="1">Lacks conserved residue(s) required for the propagation of feature annotation.</text>
</comment>
<dbReference type="EMBL" id="HE681424">
    <property type="protein sequence ID" value="CCG19399.1"/>
    <property type="molecule type" value="Genomic_DNA"/>
</dbReference>
<dbReference type="HOGENOM" id="CLU_009039_0_0_4"/>
<accession>I7JM47</accession>
<dbReference type="KEGG" id="tat:KUM_0602"/>
<reference evidence="3" key="1">
    <citation type="journal article" date="2012" name="Vet. Microbiol.">
        <title>Comparative genomic analyses of the Taylorellae.</title>
        <authorList>
            <person name="Hauser H."/>
            <person name="Richter D.C."/>
            <person name="van Tonder A."/>
            <person name="Clark L."/>
            <person name="Preston A."/>
        </authorList>
    </citation>
    <scope>NUCLEOTIDE SEQUENCE</scope>
    <source>
        <strain evidence="3">14/45</strain>
    </source>
</reference>
<dbReference type="PANTHER" id="PTHR30189">
    <property type="entry name" value="LPS-ASSEMBLY PROTEIN"/>
    <property type="match status" value="1"/>
</dbReference>
<feature type="domain" description="LptD C-terminal" evidence="2">
    <location>
        <begin position="290"/>
        <end position="705"/>
    </location>
</feature>
<evidence type="ECO:0000256" key="1">
    <source>
        <dbReference type="HAMAP-Rule" id="MF_01411"/>
    </source>
</evidence>
<keyword evidence="1" id="KW-0998">Cell outer membrane</keyword>
<keyword evidence="1" id="KW-0732">Signal</keyword>